<organism evidence="12 13">
    <name type="scientific">Cercocebus atys</name>
    <name type="common">Sooty mangabey</name>
    <name type="synonym">Cercocebus torquatus atys</name>
    <dbReference type="NCBI Taxonomy" id="9531"/>
    <lineage>
        <taxon>Eukaryota</taxon>
        <taxon>Metazoa</taxon>
        <taxon>Chordata</taxon>
        <taxon>Craniata</taxon>
        <taxon>Vertebrata</taxon>
        <taxon>Euteleostomi</taxon>
        <taxon>Mammalia</taxon>
        <taxon>Eutheria</taxon>
        <taxon>Euarchontoglires</taxon>
        <taxon>Primates</taxon>
        <taxon>Haplorrhini</taxon>
        <taxon>Catarrhini</taxon>
        <taxon>Cercopithecidae</taxon>
        <taxon>Cercopithecinae</taxon>
        <taxon>Cercocebus</taxon>
    </lineage>
</organism>
<dbReference type="Bgee" id="ENSCATG00000041660">
    <property type="expression patterns" value="Expressed in bone marrow and 6 other cell types or tissues"/>
</dbReference>
<dbReference type="GO" id="GO:0005681">
    <property type="term" value="C:spliceosomal complex"/>
    <property type="evidence" value="ECO:0007669"/>
    <property type="project" value="InterPro"/>
</dbReference>
<evidence type="ECO:0000256" key="10">
    <source>
        <dbReference type="SAM" id="MobiDB-lite"/>
    </source>
</evidence>
<dbReference type="OMA" id="QRCYHEE"/>
<evidence type="ECO:0000256" key="9">
    <source>
        <dbReference type="ARBA" id="ARBA00023242"/>
    </source>
</evidence>
<dbReference type="PANTHER" id="PTHR12786:SF3">
    <property type="entry name" value="SPLICING FACTOR 3A SUBUNIT 3"/>
    <property type="match status" value="1"/>
</dbReference>
<evidence type="ECO:0000313" key="12">
    <source>
        <dbReference type="Ensembl" id="ENSCATP00000037916.1"/>
    </source>
</evidence>
<evidence type="ECO:0000256" key="8">
    <source>
        <dbReference type="ARBA" id="ARBA00023187"/>
    </source>
</evidence>
<protein>
    <recommendedName>
        <fullName evidence="11">Matrin-type domain-containing protein</fullName>
    </recommendedName>
</protein>
<dbReference type="Ensembl" id="ENSCATT00000062217.1">
    <property type="protein sequence ID" value="ENSCATP00000037916.1"/>
    <property type="gene ID" value="ENSCATG00000041660.1"/>
</dbReference>
<evidence type="ECO:0000256" key="1">
    <source>
        <dbReference type="ARBA" id="ARBA00004123"/>
    </source>
</evidence>
<dbReference type="GO" id="GO:0000398">
    <property type="term" value="P:mRNA splicing, via spliceosome"/>
    <property type="evidence" value="ECO:0007669"/>
    <property type="project" value="InterPro"/>
</dbReference>
<dbReference type="InterPro" id="IPR031774">
    <property type="entry name" value="SF3A3_dom"/>
</dbReference>
<dbReference type="InterPro" id="IPR025086">
    <property type="entry name" value="SDE2/SF3A3_SAP"/>
</dbReference>
<reference evidence="12" key="2">
    <citation type="submission" date="2025-09" db="UniProtKB">
        <authorList>
            <consortium name="Ensembl"/>
        </authorList>
    </citation>
    <scope>IDENTIFICATION</scope>
</reference>
<dbReference type="Pfam" id="PF11931">
    <property type="entry name" value="SF3a60_Prp9_C"/>
    <property type="match status" value="1"/>
</dbReference>
<dbReference type="InterPro" id="IPR021966">
    <property type="entry name" value="SF3a60_bindingd"/>
</dbReference>
<keyword evidence="5" id="KW-0479">Metal-binding</keyword>
<keyword evidence="7" id="KW-0862">Zinc</keyword>
<dbReference type="InterPro" id="IPR000690">
    <property type="entry name" value="Matrin/U1-C_Znf_C2H2"/>
</dbReference>
<evidence type="ECO:0000256" key="2">
    <source>
        <dbReference type="ARBA" id="ARBA00008776"/>
    </source>
</evidence>
<comment type="subcellular location">
    <subcellularLocation>
        <location evidence="1">Nucleus</location>
    </subcellularLocation>
</comment>
<proteinExistence type="inferred from homology"/>
<dbReference type="Pfam" id="PF16837">
    <property type="entry name" value="SF3A3"/>
    <property type="match status" value="1"/>
</dbReference>
<evidence type="ECO:0000256" key="7">
    <source>
        <dbReference type="ARBA" id="ARBA00022833"/>
    </source>
</evidence>
<dbReference type="GO" id="GO:0008270">
    <property type="term" value="F:zinc ion binding"/>
    <property type="evidence" value="ECO:0007669"/>
    <property type="project" value="UniProtKB-KW"/>
</dbReference>
<keyword evidence="4" id="KW-0507">mRNA processing</keyword>
<dbReference type="Pfam" id="PF13297">
    <property type="entry name" value="SDE2_2C"/>
    <property type="match status" value="1"/>
</dbReference>
<dbReference type="STRING" id="9531.ENSCATP00000037916"/>
<evidence type="ECO:0000256" key="5">
    <source>
        <dbReference type="ARBA" id="ARBA00022723"/>
    </source>
</evidence>
<dbReference type="Pfam" id="PF12108">
    <property type="entry name" value="SF3a60_bindingd"/>
    <property type="match status" value="1"/>
</dbReference>
<keyword evidence="13" id="KW-1185">Reference proteome</keyword>
<dbReference type="Proteomes" id="UP000233060">
    <property type="component" value="Unassembled WGS sequence"/>
</dbReference>
<keyword evidence="9" id="KW-0539">Nucleus</keyword>
<accession>A0A2K5NKR3</accession>
<dbReference type="AlphaFoldDB" id="A0A2K5NKR3"/>
<feature type="region of interest" description="Disordered" evidence="10">
    <location>
        <begin position="301"/>
        <end position="327"/>
    </location>
</feature>
<reference evidence="12" key="1">
    <citation type="submission" date="2025-08" db="UniProtKB">
        <authorList>
            <consortium name="Ensembl"/>
        </authorList>
    </citation>
    <scope>IDENTIFICATION</scope>
</reference>
<evidence type="ECO:0000256" key="4">
    <source>
        <dbReference type="ARBA" id="ARBA00022664"/>
    </source>
</evidence>
<dbReference type="PROSITE" id="PS50171">
    <property type="entry name" value="ZF_MATRIN"/>
    <property type="match status" value="1"/>
</dbReference>
<evidence type="ECO:0000256" key="6">
    <source>
        <dbReference type="ARBA" id="ARBA00022771"/>
    </source>
</evidence>
<keyword evidence="3" id="KW-0597">Phosphoprotein</keyword>
<dbReference type="GeneTree" id="ENSGT00530000063402"/>
<sequence>METILVQQQCYHKKERLMDVMAKEMLTKKSTLRDQINSDHRTQVIQDRYMEVSGNPRDLYDDKDGLRKEELNAISGPNEFAEFYNRLKQIKEFHRKPPNEICVPMSAQNLVEFTDEEGCGRYLDLHDCYLKYINLKASEKMDYITYPSIFDQLFDMPKERKNAECKTYLEMLLEYLQDYIDRVKPLQDQNELFGKIQAESEKKWENGTFPGWQKETSGALTHAGAHLDLSAFSSREELASLGLDRLKSALLALGLKCGGTLEQRVQRLFSTKGKSLDTKRDTERNKDTAFLERHLTHEYVQRKQARTGEEQEEEEEQISESESEHEKNEIIYNPKNLPLGWDGKPIPYWLYKFHGLNINYNCEICGNYTYQGPKAFQQHFAEWHHVHGMRCLGIPSTAHFANVTQIEDAVSLWAKLKLQKASE</sequence>
<dbReference type="PANTHER" id="PTHR12786">
    <property type="entry name" value="SPLICING FACTOR SF3A-RELATED"/>
    <property type="match status" value="1"/>
</dbReference>
<feature type="domain" description="Matrin-type" evidence="11">
    <location>
        <begin position="360"/>
        <end position="391"/>
    </location>
</feature>
<keyword evidence="6" id="KW-0863">Zinc-finger</keyword>
<comment type="similarity">
    <text evidence="2">Belongs to the SF3A3 family.</text>
</comment>
<dbReference type="InterPro" id="IPR024598">
    <property type="entry name" value="SF3a60/Prp9_C"/>
</dbReference>
<dbReference type="GO" id="GO:0003723">
    <property type="term" value="F:RNA binding"/>
    <property type="evidence" value="ECO:0007669"/>
    <property type="project" value="InterPro"/>
</dbReference>
<dbReference type="InterPro" id="IPR051421">
    <property type="entry name" value="RNA_Proc_DNA_Dmg_Regulator"/>
</dbReference>
<evidence type="ECO:0000313" key="13">
    <source>
        <dbReference type="Proteomes" id="UP000233060"/>
    </source>
</evidence>
<evidence type="ECO:0000259" key="11">
    <source>
        <dbReference type="PROSITE" id="PS50171"/>
    </source>
</evidence>
<evidence type="ECO:0000256" key="3">
    <source>
        <dbReference type="ARBA" id="ARBA00022553"/>
    </source>
</evidence>
<keyword evidence="8" id="KW-0508">mRNA splicing</keyword>
<feature type="compositionally biased region" description="Acidic residues" evidence="10">
    <location>
        <begin position="310"/>
        <end position="321"/>
    </location>
</feature>
<name>A0A2K5NKR3_CERAT</name>